<accession>B4I513</accession>
<evidence type="ECO:0000313" key="5">
    <source>
        <dbReference type="EMBL" id="EDW55469.1"/>
    </source>
</evidence>
<evidence type="ECO:0000259" key="4">
    <source>
        <dbReference type="PROSITE" id="PS50076"/>
    </source>
</evidence>
<gene>
    <name evidence="5" type="primary">Dsec\GM17183</name>
    <name evidence="5" type="ORF">Dsec_GM17183</name>
</gene>
<feature type="region of interest" description="Disordered" evidence="3">
    <location>
        <begin position="1"/>
        <end position="24"/>
    </location>
</feature>
<dbReference type="AlphaFoldDB" id="B4I513"/>
<dbReference type="PANTHER" id="PTHR45188">
    <property type="entry name" value="DNAJ PROTEIN P58IPK HOMOLOG"/>
    <property type="match status" value="1"/>
</dbReference>
<name>B4I513_DROSE</name>
<dbReference type="InterPro" id="IPR001623">
    <property type="entry name" value="DnaJ_domain"/>
</dbReference>
<evidence type="ECO:0000256" key="1">
    <source>
        <dbReference type="ARBA" id="ARBA00022737"/>
    </source>
</evidence>
<evidence type="ECO:0000256" key="2">
    <source>
        <dbReference type="ARBA" id="ARBA00022803"/>
    </source>
</evidence>
<organism evidence="6">
    <name type="scientific">Drosophila sechellia</name>
    <name type="common">Fruit fly</name>
    <dbReference type="NCBI Taxonomy" id="7238"/>
    <lineage>
        <taxon>Eukaryota</taxon>
        <taxon>Metazoa</taxon>
        <taxon>Ecdysozoa</taxon>
        <taxon>Arthropoda</taxon>
        <taxon>Hexapoda</taxon>
        <taxon>Insecta</taxon>
        <taxon>Pterygota</taxon>
        <taxon>Neoptera</taxon>
        <taxon>Endopterygota</taxon>
        <taxon>Diptera</taxon>
        <taxon>Brachycera</taxon>
        <taxon>Muscomorpha</taxon>
        <taxon>Ephydroidea</taxon>
        <taxon>Drosophilidae</taxon>
        <taxon>Drosophila</taxon>
        <taxon>Sophophora</taxon>
    </lineage>
</organism>
<dbReference type="HOGENOM" id="CLU_2489682_0_0_1"/>
<keyword evidence="2" id="KW-0802">TPR repeat</keyword>
<dbReference type="CDD" id="cd06257">
    <property type="entry name" value="DnaJ"/>
    <property type="match status" value="1"/>
</dbReference>
<evidence type="ECO:0000256" key="3">
    <source>
        <dbReference type="SAM" id="MobiDB-lite"/>
    </source>
</evidence>
<protein>
    <submittedName>
        <fullName evidence="5">GM17183</fullName>
    </submittedName>
</protein>
<dbReference type="SUPFAM" id="SSF46565">
    <property type="entry name" value="Chaperone J-domain"/>
    <property type="match status" value="1"/>
</dbReference>
<feature type="compositionally biased region" description="Basic and acidic residues" evidence="3">
    <location>
        <begin position="8"/>
        <end position="24"/>
    </location>
</feature>
<feature type="domain" description="J" evidence="4">
    <location>
        <begin position="1"/>
        <end position="51"/>
    </location>
</feature>
<dbReference type="Gene3D" id="1.10.287.110">
    <property type="entry name" value="DnaJ domain"/>
    <property type="match status" value="1"/>
</dbReference>
<proteinExistence type="predicted"/>
<keyword evidence="6" id="KW-1185">Reference proteome</keyword>
<reference evidence="5 6" key="1">
    <citation type="journal article" date="2007" name="Nature">
        <title>Evolution of genes and genomes on the Drosophila phylogeny.</title>
        <authorList>
            <consortium name="Drosophila 12 Genomes Consortium"/>
            <person name="Clark A.G."/>
            <person name="Eisen M.B."/>
            <person name="Smith D.R."/>
            <person name="Bergman C.M."/>
            <person name="Oliver B."/>
            <person name="Markow T.A."/>
            <person name="Kaufman T.C."/>
            <person name="Kellis M."/>
            <person name="Gelbart W."/>
            <person name="Iyer V.N."/>
            <person name="Pollard D.A."/>
            <person name="Sackton T.B."/>
            <person name="Larracuente A.M."/>
            <person name="Singh N.D."/>
            <person name="Abad J.P."/>
            <person name="Abt D.N."/>
            <person name="Adryan B."/>
            <person name="Aguade M."/>
            <person name="Akashi H."/>
            <person name="Anderson W.W."/>
            <person name="Aquadro C.F."/>
            <person name="Ardell D.H."/>
            <person name="Arguello R."/>
            <person name="Artieri C.G."/>
            <person name="Barbash D.A."/>
            <person name="Barker D."/>
            <person name="Barsanti P."/>
            <person name="Batterham P."/>
            <person name="Batzoglou S."/>
            <person name="Begun D."/>
            <person name="Bhutkar A."/>
            <person name="Blanco E."/>
            <person name="Bosak S.A."/>
            <person name="Bradley R.K."/>
            <person name="Brand A.D."/>
            <person name="Brent M.R."/>
            <person name="Brooks A.N."/>
            <person name="Brown R.H."/>
            <person name="Butlin R.K."/>
            <person name="Caggese C."/>
            <person name="Calvi B.R."/>
            <person name="Bernardo de Carvalho A."/>
            <person name="Caspi A."/>
            <person name="Castrezana S."/>
            <person name="Celniker S.E."/>
            <person name="Chang J.L."/>
            <person name="Chapple C."/>
            <person name="Chatterji S."/>
            <person name="Chinwalla A."/>
            <person name="Civetta A."/>
            <person name="Clifton S.W."/>
            <person name="Comeron J.M."/>
            <person name="Costello J.C."/>
            <person name="Coyne J.A."/>
            <person name="Daub J."/>
            <person name="David R.G."/>
            <person name="Delcher A.L."/>
            <person name="Delehaunty K."/>
            <person name="Do C.B."/>
            <person name="Ebling H."/>
            <person name="Edwards K."/>
            <person name="Eickbush T."/>
            <person name="Evans J.D."/>
            <person name="Filipski A."/>
            <person name="Findeiss S."/>
            <person name="Freyhult E."/>
            <person name="Fulton L."/>
            <person name="Fulton R."/>
            <person name="Garcia A.C."/>
            <person name="Gardiner A."/>
            <person name="Garfield D.A."/>
            <person name="Garvin B.E."/>
            <person name="Gibson G."/>
            <person name="Gilbert D."/>
            <person name="Gnerre S."/>
            <person name="Godfrey J."/>
            <person name="Good R."/>
            <person name="Gotea V."/>
            <person name="Gravely B."/>
            <person name="Greenberg A.J."/>
            <person name="Griffiths-Jones S."/>
            <person name="Gross S."/>
            <person name="Guigo R."/>
            <person name="Gustafson E.A."/>
            <person name="Haerty W."/>
            <person name="Hahn M.W."/>
            <person name="Halligan D.L."/>
            <person name="Halpern A.L."/>
            <person name="Halter G.M."/>
            <person name="Han M.V."/>
            <person name="Heger A."/>
            <person name="Hillier L."/>
            <person name="Hinrichs A.S."/>
            <person name="Holmes I."/>
            <person name="Hoskins R.A."/>
            <person name="Hubisz M.J."/>
            <person name="Hultmark D."/>
            <person name="Huntley M.A."/>
            <person name="Jaffe D.B."/>
            <person name="Jagadeeshan S."/>
            <person name="Jeck W.R."/>
            <person name="Johnson J."/>
            <person name="Jones C.D."/>
            <person name="Jordan W.C."/>
            <person name="Karpen G.H."/>
            <person name="Kataoka E."/>
            <person name="Keightley P.D."/>
            <person name="Kheradpour P."/>
            <person name="Kirkness E.F."/>
            <person name="Koerich L.B."/>
            <person name="Kristiansen K."/>
            <person name="Kudrna D."/>
            <person name="Kulathinal R.J."/>
            <person name="Kumar S."/>
            <person name="Kwok R."/>
            <person name="Lander E."/>
            <person name="Langley C.H."/>
            <person name="Lapoint R."/>
            <person name="Lazzaro B.P."/>
            <person name="Lee S.J."/>
            <person name="Levesque L."/>
            <person name="Li R."/>
            <person name="Lin C.F."/>
            <person name="Lin M.F."/>
            <person name="Lindblad-Toh K."/>
            <person name="Llopart A."/>
            <person name="Long M."/>
            <person name="Low L."/>
            <person name="Lozovsky E."/>
            <person name="Lu J."/>
            <person name="Luo M."/>
            <person name="Machado C.A."/>
            <person name="Makalowski W."/>
            <person name="Marzo M."/>
            <person name="Matsuda M."/>
            <person name="Matzkin L."/>
            <person name="McAllister B."/>
            <person name="McBride C.S."/>
            <person name="McKernan B."/>
            <person name="McKernan K."/>
            <person name="Mendez-Lago M."/>
            <person name="Minx P."/>
            <person name="Mollenhauer M.U."/>
            <person name="Montooth K."/>
            <person name="Mount S.M."/>
            <person name="Mu X."/>
            <person name="Myers E."/>
            <person name="Negre B."/>
            <person name="Newfeld S."/>
            <person name="Nielsen R."/>
            <person name="Noor M.A."/>
            <person name="O'Grady P."/>
            <person name="Pachter L."/>
            <person name="Papaceit M."/>
            <person name="Parisi M.J."/>
            <person name="Parisi M."/>
            <person name="Parts L."/>
            <person name="Pedersen J.S."/>
            <person name="Pesole G."/>
            <person name="Phillippy A.M."/>
            <person name="Ponting C.P."/>
            <person name="Pop M."/>
            <person name="Porcelli D."/>
            <person name="Powell J.R."/>
            <person name="Prohaska S."/>
            <person name="Pruitt K."/>
            <person name="Puig M."/>
            <person name="Quesneville H."/>
            <person name="Ram K.R."/>
            <person name="Rand D."/>
            <person name="Rasmussen M.D."/>
            <person name="Reed L.K."/>
            <person name="Reenan R."/>
            <person name="Reily A."/>
            <person name="Remington K.A."/>
            <person name="Rieger T.T."/>
            <person name="Ritchie M.G."/>
            <person name="Robin C."/>
            <person name="Rogers Y.H."/>
            <person name="Rohde C."/>
            <person name="Rozas J."/>
            <person name="Rubenfield M.J."/>
            <person name="Ruiz A."/>
            <person name="Russo S."/>
            <person name="Salzberg S.L."/>
            <person name="Sanchez-Gracia A."/>
            <person name="Saranga D.J."/>
            <person name="Sato H."/>
            <person name="Schaeffer S.W."/>
            <person name="Schatz M.C."/>
            <person name="Schlenke T."/>
            <person name="Schwartz R."/>
            <person name="Segarra C."/>
            <person name="Singh R.S."/>
            <person name="Sirot L."/>
            <person name="Sirota M."/>
            <person name="Sisneros N.B."/>
            <person name="Smith C.D."/>
            <person name="Smith T.F."/>
            <person name="Spieth J."/>
            <person name="Stage D.E."/>
            <person name="Stark A."/>
            <person name="Stephan W."/>
            <person name="Strausberg R.L."/>
            <person name="Strempel S."/>
            <person name="Sturgill D."/>
            <person name="Sutton G."/>
            <person name="Sutton G.G."/>
            <person name="Tao W."/>
            <person name="Teichmann S."/>
            <person name="Tobari Y.N."/>
            <person name="Tomimura Y."/>
            <person name="Tsolas J.M."/>
            <person name="Valente V.L."/>
            <person name="Venter E."/>
            <person name="Venter J.C."/>
            <person name="Vicario S."/>
            <person name="Vieira F.G."/>
            <person name="Vilella A.J."/>
            <person name="Villasante A."/>
            <person name="Walenz B."/>
            <person name="Wang J."/>
            <person name="Wasserman M."/>
            <person name="Watts T."/>
            <person name="Wilson D."/>
            <person name="Wilson R.K."/>
            <person name="Wing R.A."/>
            <person name="Wolfner M.F."/>
            <person name="Wong A."/>
            <person name="Wong G.K."/>
            <person name="Wu C.I."/>
            <person name="Wu G."/>
            <person name="Yamamoto D."/>
            <person name="Yang H.P."/>
            <person name="Yang S.P."/>
            <person name="Yorke J.A."/>
            <person name="Yoshida K."/>
            <person name="Zdobnov E."/>
            <person name="Zhang P."/>
            <person name="Zhang Y."/>
            <person name="Zimin A.V."/>
            <person name="Baldwin J."/>
            <person name="Abdouelleil A."/>
            <person name="Abdulkadir J."/>
            <person name="Abebe A."/>
            <person name="Abera B."/>
            <person name="Abreu J."/>
            <person name="Acer S.C."/>
            <person name="Aftuck L."/>
            <person name="Alexander A."/>
            <person name="An P."/>
            <person name="Anderson E."/>
            <person name="Anderson S."/>
            <person name="Arachi H."/>
            <person name="Azer M."/>
            <person name="Bachantsang P."/>
            <person name="Barry A."/>
            <person name="Bayul T."/>
            <person name="Berlin A."/>
            <person name="Bessette D."/>
            <person name="Bloom T."/>
            <person name="Blye J."/>
            <person name="Boguslavskiy L."/>
            <person name="Bonnet C."/>
            <person name="Boukhgalter B."/>
            <person name="Bourzgui I."/>
            <person name="Brown A."/>
            <person name="Cahill P."/>
            <person name="Channer S."/>
            <person name="Cheshatsang Y."/>
            <person name="Chuda L."/>
            <person name="Citroen M."/>
            <person name="Collymore A."/>
            <person name="Cooke P."/>
            <person name="Costello M."/>
            <person name="D'Aco K."/>
            <person name="Daza R."/>
            <person name="De Haan G."/>
            <person name="DeGray S."/>
            <person name="DeMaso C."/>
            <person name="Dhargay N."/>
            <person name="Dooley K."/>
            <person name="Dooley E."/>
            <person name="Doricent M."/>
            <person name="Dorje P."/>
            <person name="Dorjee K."/>
            <person name="Dupes A."/>
            <person name="Elong R."/>
            <person name="Falk J."/>
            <person name="Farina A."/>
            <person name="Faro S."/>
            <person name="Ferguson D."/>
            <person name="Fisher S."/>
            <person name="Foley C.D."/>
            <person name="Franke A."/>
            <person name="Friedrich D."/>
            <person name="Gadbois L."/>
            <person name="Gearin G."/>
            <person name="Gearin C.R."/>
            <person name="Giannoukos G."/>
            <person name="Goode T."/>
            <person name="Graham J."/>
            <person name="Grandbois E."/>
            <person name="Grewal S."/>
            <person name="Gyaltsen K."/>
            <person name="Hafez N."/>
            <person name="Hagos B."/>
            <person name="Hall J."/>
            <person name="Henson C."/>
            <person name="Hollinger A."/>
            <person name="Honan T."/>
            <person name="Huard M.D."/>
            <person name="Hughes L."/>
            <person name="Hurhula B."/>
            <person name="Husby M.E."/>
            <person name="Kamat A."/>
            <person name="Kanga B."/>
            <person name="Kashin S."/>
            <person name="Khazanovich D."/>
            <person name="Kisner P."/>
            <person name="Lance K."/>
            <person name="Lara M."/>
            <person name="Lee W."/>
            <person name="Lennon N."/>
            <person name="Letendre F."/>
            <person name="LeVine R."/>
            <person name="Lipovsky A."/>
            <person name="Liu X."/>
            <person name="Liu J."/>
            <person name="Liu S."/>
            <person name="Lokyitsang T."/>
            <person name="Lokyitsang Y."/>
            <person name="Lubonja R."/>
            <person name="Lui A."/>
            <person name="MacDonald P."/>
            <person name="Magnisalis V."/>
            <person name="Maru K."/>
            <person name="Matthews C."/>
            <person name="McCusker W."/>
            <person name="McDonough S."/>
            <person name="Mehta T."/>
            <person name="Meldrim J."/>
            <person name="Meneus L."/>
            <person name="Mihai O."/>
            <person name="Mihalev A."/>
            <person name="Mihova T."/>
            <person name="Mittelman R."/>
            <person name="Mlenga V."/>
            <person name="Montmayeur A."/>
            <person name="Mulrain L."/>
            <person name="Navidi A."/>
            <person name="Naylor J."/>
            <person name="Negash T."/>
            <person name="Nguyen T."/>
            <person name="Nguyen N."/>
            <person name="Nicol R."/>
            <person name="Norbu C."/>
            <person name="Norbu N."/>
            <person name="Novod N."/>
            <person name="O'Neill B."/>
            <person name="Osman S."/>
            <person name="Markiewicz E."/>
            <person name="Oyono O.L."/>
            <person name="Patti C."/>
            <person name="Phunkhang P."/>
            <person name="Pierre F."/>
            <person name="Priest M."/>
            <person name="Raghuraman S."/>
            <person name="Rege F."/>
            <person name="Reyes R."/>
            <person name="Rise C."/>
            <person name="Rogov P."/>
            <person name="Ross K."/>
            <person name="Ryan E."/>
            <person name="Settipalli S."/>
            <person name="Shea T."/>
            <person name="Sherpa N."/>
            <person name="Shi L."/>
            <person name="Shih D."/>
            <person name="Sparrow T."/>
            <person name="Spaulding J."/>
            <person name="Stalker J."/>
            <person name="Stange-Thomann N."/>
            <person name="Stavropoulos S."/>
            <person name="Stone C."/>
            <person name="Strader C."/>
            <person name="Tesfaye S."/>
            <person name="Thomson T."/>
            <person name="Thoulutsang Y."/>
            <person name="Thoulutsang D."/>
            <person name="Topham K."/>
            <person name="Topping I."/>
            <person name="Tsamla T."/>
            <person name="Vassiliev H."/>
            <person name="Vo A."/>
            <person name="Wangchuk T."/>
            <person name="Wangdi T."/>
            <person name="Weiand M."/>
            <person name="Wilkinson J."/>
            <person name="Wilson A."/>
            <person name="Yadav S."/>
            <person name="Young G."/>
            <person name="Yu Q."/>
            <person name="Zembek L."/>
            <person name="Zhong D."/>
            <person name="Zimmer A."/>
            <person name="Zwirko Z."/>
            <person name="Jaffe D.B."/>
            <person name="Alvarez P."/>
            <person name="Brockman W."/>
            <person name="Butler J."/>
            <person name="Chin C."/>
            <person name="Gnerre S."/>
            <person name="Grabherr M."/>
            <person name="Kleber M."/>
            <person name="Mauceli E."/>
            <person name="MacCallum I."/>
        </authorList>
    </citation>
    <scope>NUCLEOTIDE SEQUENCE [LARGE SCALE GENOMIC DNA]</scope>
    <source>
        <strain evidence="6">Rob3c / Tucson 14021-0248.25</strain>
    </source>
</reference>
<sequence length="87" mass="10238">YRKKALVHHPDRHANSSAEERKQEELKFKEVGEAYAILSDARKKSRYDSGQDIEEQEQADFDPNQMFRSFFQFNGGGRNNSSFNFEF</sequence>
<dbReference type="InterPro" id="IPR018253">
    <property type="entry name" value="DnaJ_domain_CS"/>
</dbReference>
<dbReference type="OMA" id="LEEGYGM"/>
<dbReference type="STRING" id="7238.B4I513"/>
<dbReference type="PROSITE" id="PS00636">
    <property type="entry name" value="DNAJ_1"/>
    <property type="match status" value="1"/>
</dbReference>
<dbReference type="PhylomeDB" id="B4I513"/>
<evidence type="ECO:0000313" key="6">
    <source>
        <dbReference type="Proteomes" id="UP000001292"/>
    </source>
</evidence>
<keyword evidence="1" id="KW-0677">Repeat</keyword>
<dbReference type="PROSITE" id="PS50076">
    <property type="entry name" value="DNAJ_2"/>
    <property type="match status" value="1"/>
</dbReference>
<dbReference type="InterPro" id="IPR036869">
    <property type="entry name" value="J_dom_sf"/>
</dbReference>
<dbReference type="PRINTS" id="PR00625">
    <property type="entry name" value="JDOMAIN"/>
</dbReference>
<dbReference type="SMART" id="SM00271">
    <property type="entry name" value="DnaJ"/>
    <property type="match status" value="1"/>
</dbReference>
<feature type="non-terminal residue" evidence="5">
    <location>
        <position position="1"/>
    </location>
</feature>
<dbReference type="SMR" id="B4I513"/>
<dbReference type="PANTHER" id="PTHR45188:SF2">
    <property type="entry name" value="DNAJ HOMOLOG SUBFAMILY C MEMBER 7"/>
    <property type="match status" value="1"/>
</dbReference>
<dbReference type="Pfam" id="PF00226">
    <property type="entry name" value="DnaJ"/>
    <property type="match status" value="1"/>
</dbReference>
<dbReference type="Proteomes" id="UP000001292">
    <property type="component" value="Unassembled WGS sequence"/>
</dbReference>
<dbReference type="EMBL" id="CH480822">
    <property type="protein sequence ID" value="EDW55469.1"/>
    <property type="molecule type" value="Genomic_DNA"/>
</dbReference>